<feature type="binding site" evidence="3">
    <location>
        <position position="225"/>
    </location>
    <ligand>
        <name>a divalent metal cation</name>
        <dbReference type="ChEBI" id="CHEBI:60240"/>
    </ligand>
</feature>
<dbReference type="Proteomes" id="UP000466442">
    <property type="component" value="Unassembled WGS sequence"/>
</dbReference>
<organism evidence="5 6">
    <name type="scientific">Apolygus lucorum</name>
    <name type="common">Small green plant bug</name>
    <name type="synonym">Lygocoris lucorum</name>
    <dbReference type="NCBI Taxonomy" id="248454"/>
    <lineage>
        <taxon>Eukaryota</taxon>
        <taxon>Metazoa</taxon>
        <taxon>Ecdysozoa</taxon>
        <taxon>Arthropoda</taxon>
        <taxon>Hexapoda</taxon>
        <taxon>Insecta</taxon>
        <taxon>Pterygota</taxon>
        <taxon>Neoptera</taxon>
        <taxon>Paraneoptera</taxon>
        <taxon>Hemiptera</taxon>
        <taxon>Heteroptera</taxon>
        <taxon>Panheteroptera</taxon>
        <taxon>Cimicomorpha</taxon>
        <taxon>Miridae</taxon>
        <taxon>Mirini</taxon>
        <taxon>Apolygus</taxon>
    </lineage>
</organism>
<feature type="binding site" evidence="3">
    <location>
        <position position="118"/>
    </location>
    <ligand>
        <name>substrate</name>
    </ligand>
</feature>
<dbReference type="GO" id="GO:0019853">
    <property type="term" value="P:L-ascorbic acid biosynthetic process"/>
    <property type="evidence" value="ECO:0007669"/>
    <property type="project" value="TreeGrafter"/>
</dbReference>
<evidence type="ECO:0000256" key="1">
    <source>
        <dbReference type="ARBA" id="ARBA00008853"/>
    </source>
</evidence>
<dbReference type="Gene3D" id="2.120.10.30">
    <property type="entry name" value="TolB, C-terminal domain"/>
    <property type="match status" value="1"/>
</dbReference>
<reference evidence="5" key="1">
    <citation type="journal article" date="2021" name="Mol. Ecol. Resour.">
        <title>Apolygus lucorum genome provides insights into omnivorousness and mesophyll feeding.</title>
        <authorList>
            <person name="Liu Y."/>
            <person name="Liu H."/>
            <person name="Wang H."/>
            <person name="Huang T."/>
            <person name="Liu B."/>
            <person name="Yang B."/>
            <person name="Yin L."/>
            <person name="Li B."/>
            <person name="Zhang Y."/>
            <person name="Zhang S."/>
            <person name="Jiang F."/>
            <person name="Zhang X."/>
            <person name="Ren Y."/>
            <person name="Wang B."/>
            <person name="Wang S."/>
            <person name="Lu Y."/>
            <person name="Wu K."/>
            <person name="Fan W."/>
            <person name="Wang G."/>
        </authorList>
    </citation>
    <scope>NUCLEOTIDE SEQUENCE</scope>
    <source>
        <strain evidence="5">12Hb</strain>
    </source>
</reference>
<proteinExistence type="inferred from homology"/>
<dbReference type="PANTHER" id="PTHR10907">
    <property type="entry name" value="REGUCALCIN"/>
    <property type="match status" value="1"/>
</dbReference>
<dbReference type="InterPro" id="IPR011042">
    <property type="entry name" value="6-blade_b-propeller_TolB-like"/>
</dbReference>
<evidence type="ECO:0000313" key="5">
    <source>
        <dbReference type="EMBL" id="KAF6211719.1"/>
    </source>
</evidence>
<keyword evidence="3" id="KW-0479">Metal-binding</keyword>
<feature type="binding site" evidence="3">
    <location>
        <position position="28"/>
    </location>
    <ligand>
        <name>a divalent metal cation</name>
        <dbReference type="ChEBI" id="CHEBI:60240"/>
    </ligand>
</feature>
<dbReference type="InterPro" id="IPR005511">
    <property type="entry name" value="SMP-30"/>
</dbReference>
<dbReference type="OrthoDB" id="423498at2759"/>
<feature type="binding site" evidence="3">
    <location>
        <position position="173"/>
    </location>
    <ligand>
        <name>a divalent metal cation</name>
        <dbReference type="ChEBI" id="CHEBI:60240"/>
    </ligand>
</feature>
<dbReference type="Pfam" id="PF08450">
    <property type="entry name" value="SGL"/>
    <property type="match status" value="1"/>
</dbReference>
<dbReference type="EMBL" id="WIXP02000004">
    <property type="protein sequence ID" value="KAF6211719.1"/>
    <property type="molecule type" value="Genomic_DNA"/>
</dbReference>
<dbReference type="InterPro" id="IPR013658">
    <property type="entry name" value="SGL"/>
</dbReference>
<evidence type="ECO:0000313" key="6">
    <source>
        <dbReference type="Proteomes" id="UP000466442"/>
    </source>
</evidence>
<name>A0A6A4K393_APOLU</name>
<gene>
    <name evidence="5" type="ORF">GE061_012234</name>
</gene>
<protein>
    <recommendedName>
        <fullName evidence="4">SMP-30/Gluconolactonase/LRE-like region domain-containing protein</fullName>
    </recommendedName>
</protein>
<feature type="active site" description="Proton donor/acceptor" evidence="2">
    <location>
        <position position="225"/>
    </location>
</feature>
<dbReference type="SUPFAM" id="SSF63829">
    <property type="entry name" value="Calcium-dependent phosphotriesterase"/>
    <property type="match status" value="1"/>
</dbReference>
<dbReference type="PANTHER" id="PTHR10907:SF66">
    <property type="entry name" value="MIP34848P1-RELATED"/>
    <property type="match status" value="1"/>
</dbReference>
<keyword evidence="3" id="KW-0862">Zinc</keyword>
<feature type="binding site" evidence="3">
    <location>
        <position position="138"/>
    </location>
    <ligand>
        <name>substrate</name>
    </ligand>
</feature>
<comment type="cofactor">
    <cofactor evidence="3">
        <name>Zn(2+)</name>
        <dbReference type="ChEBI" id="CHEBI:29105"/>
    </cofactor>
    <text evidence="3">Binds 1 divalent metal cation per subunit.</text>
</comment>
<comment type="caution">
    <text evidence="5">The sequence shown here is derived from an EMBL/GenBank/DDBJ whole genome shotgun (WGS) entry which is preliminary data.</text>
</comment>
<dbReference type="GO" id="GO:0004341">
    <property type="term" value="F:gluconolactonase activity"/>
    <property type="evidence" value="ECO:0007669"/>
    <property type="project" value="TreeGrafter"/>
</dbReference>
<feature type="domain" description="SMP-30/Gluconolactonase/LRE-like region" evidence="4">
    <location>
        <begin position="26"/>
        <end position="286"/>
    </location>
</feature>
<comment type="similarity">
    <text evidence="1">Belongs to the SMP-30/CGR1 family.</text>
</comment>
<evidence type="ECO:0000256" key="2">
    <source>
        <dbReference type="PIRSR" id="PIRSR605511-1"/>
    </source>
</evidence>
<accession>A0A6A4K393</accession>
<dbReference type="PRINTS" id="PR01790">
    <property type="entry name" value="SMP30FAMILY"/>
</dbReference>
<keyword evidence="6" id="KW-1185">Reference proteome</keyword>
<evidence type="ECO:0000259" key="4">
    <source>
        <dbReference type="Pfam" id="PF08450"/>
    </source>
</evidence>
<sequence>MYLIIRSNADDTSYKIERLDIEKKGFGEGPHWDVESQSLFFVDLKIGNICMYTPATERKISVKDWNGPVSFIVPVKGRKDHFVIGAELDVVLINWDTTKNKIVWKETLITVPDPPTNRLNDAKCDSTGRLWLGTMINEFTQKKIVPGVGFLYSYTGTMKGGAEMHLDNVTISNGIAISSDNKKFWYIDSGKFTVDQYDFNIDKGEISNLKTVFETKKHNISGFPDGMTIDNHGNLWVALYEGGVVIEVKPSTGELLRTLHFPKAHQTTSLAFGGPNLDELYVTTANEEVTPEDAVKYTESGLPANQVGT</sequence>
<feature type="binding site" evidence="3">
    <location>
        <position position="120"/>
    </location>
    <ligand>
        <name>substrate</name>
    </ligand>
</feature>
<dbReference type="AlphaFoldDB" id="A0A6A4K393"/>
<evidence type="ECO:0000256" key="3">
    <source>
        <dbReference type="PIRSR" id="PIRSR605511-2"/>
    </source>
</evidence>
<dbReference type="GO" id="GO:0005509">
    <property type="term" value="F:calcium ion binding"/>
    <property type="evidence" value="ECO:0007669"/>
    <property type="project" value="TreeGrafter"/>
</dbReference>